<comment type="cofactor">
    <cofactor evidence="1 12">
        <name>heme</name>
        <dbReference type="ChEBI" id="CHEBI:30413"/>
    </cofactor>
</comment>
<dbReference type="InterPro" id="IPR017972">
    <property type="entry name" value="Cyt_P450_CS"/>
</dbReference>
<evidence type="ECO:0000256" key="1">
    <source>
        <dbReference type="ARBA" id="ARBA00001971"/>
    </source>
</evidence>
<dbReference type="InterPro" id="IPR050121">
    <property type="entry name" value="Cytochrome_P450_monoxygenase"/>
</dbReference>
<comment type="caution">
    <text evidence="14">The sequence shown here is derived from an EMBL/GenBank/DDBJ whole genome shotgun (WGS) entry which is preliminary data.</text>
</comment>
<keyword evidence="15" id="KW-1185">Reference proteome</keyword>
<proteinExistence type="inferred from homology"/>
<evidence type="ECO:0000256" key="9">
    <source>
        <dbReference type="ARBA" id="ARBA00023004"/>
    </source>
</evidence>
<dbReference type="PRINTS" id="PR00385">
    <property type="entry name" value="P450"/>
</dbReference>
<comment type="subcellular location">
    <subcellularLocation>
        <location evidence="2">Membrane</location>
        <topology evidence="2">Single-pass membrane protein</topology>
    </subcellularLocation>
</comment>
<dbReference type="CDD" id="cd11058">
    <property type="entry name" value="CYP60B-like"/>
    <property type="match status" value="1"/>
</dbReference>
<dbReference type="GO" id="GO:0016705">
    <property type="term" value="F:oxidoreductase activity, acting on paired donors, with incorporation or reduction of molecular oxygen"/>
    <property type="evidence" value="ECO:0007669"/>
    <property type="project" value="InterPro"/>
</dbReference>
<feature type="binding site" description="axial binding residue" evidence="12">
    <location>
        <position position="437"/>
    </location>
    <ligand>
        <name>heme</name>
        <dbReference type="ChEBI" id="CHEBI:30413"/>
    </ligand>
    <ligandPart>
        <name>Fe</name>
        <dbReference type="ChEBI" id="CHEBI:18248"/>
    </ligandPart>
</feature>
<dbReference type="GO" id="GO:0016020">
    <property type="term" value="C:membrane"/>
    <property type="evidence" value="ECO:0007669"/>
    <property type="project" value="UniProtKB-SubCell"/>
</dbReference>
<dbReference type="AlphaFoldDB" id="A0A1J9QQH2"/>
<dbReference type="FunFam" id="1.10.630.10:FF:000047">
    <property type="entry name" value="Cytochrome P450 monooxygenase"/>
    <property type="match status" value="1"/>
</dbReference>
<keyword evidence="8 13" id="KW-0560">Oxidoreductase</keyword>
<dbReference type="RefSeq" id="XP_020126534.1">
    <property type="nucleotide sequence ID" value="XM_020278117.1"/>
</dbReference>
<name>A0A1J9QQH2_9PEZI</name>
<dbReference type="InterPro" id="IPR001128">
    <property type="entry name" value="Cyt_P450"/>
</dbReference>
<keyword evidence="7" id="KW-1133">Transmembrane helix</keyword>
<dbReference type="PRINTS" id="PR00463">
    <property type="entry name" value="EP450I"/>
</dbReference>
<dbReference type="Proteomes" id="UP000183809">
    <property type="component" value="Unassembled WGS sequence"/>
</dbReference>
<evidence type="ECO:0000256" key="11">
    <source>
        <dbReference type="ARBA" id="ARBA00023136"/>
    </source>
</evidence>
<evidence type="ECO:0000256" key="2">
    <source>
        <dbReference type="ARBA" id="ARBA00004167"/>
    </source>
</evidence>
<evidence type="ECO:0000256" key="13">
    <source>
        <dbReference type="RuleBase" id="RU000461"/>
    </source>
</evidence>
<dbReference type="PANTHER" id="PTHR24305:SF230">
    <property type="entry name" value="P450, PUTATIVE (EUROFUNG)-RELATED"/>
    <property type="match status" value="1"/>
</dbReference>
<evidence type="ECO:0000256" key="10">
    <source>
        <dbReference type="ARBA" id="ARBA00023033"/>
    </source>
</evidence>
<keyword evidence="10 13" id="KW-0503">Monooxygenase</keyword>
<dbReference type="OrthoDB" id="1470350at2759"/>
<dbReference type="GeneID" id="31018378"/>
<evidence type="ECO:0000256" key="12">
    <source>
        <dbReference type="PIRSR" id="PIRSR602401-1"/>
    </source>
</evidence>
<dbReference type="GO" id="GO:0004497">
    <property type="term" value="F:monooxygenase activity"/>
    <property type="evidence" value="ECO:0007669"/>
    <property type="project" value="UniProtKB-KW"/>
</dbReference>
<keyword evidence="6 12" id="KW-0479">Metal-binding</keyword>
<protein>
    <submittedName>
        <fullName evidence="14">Cytochrome p450</fullName>
    </submittedName>
</protein>
<dbReference type="STRING" id="236234.A0A1J9QQH2"/>
<dbReference type="PROSITE" id="PS00086">
    <property type="entry name" value="CYTOCHROME_P450"/>
    <property type="match status" value="1"/>
</dbReference>
<dbReference type="Gene3D" id="1.10.630.10">
    <property type="entry name" value="Cytochrome P450"/>
    <property type="match status" value="1"/>
</dbReference>
<accession>A0A1J9QQH2</accession>
<evidence type="ECO:0000256" key="8">
    <source>
        <dbReference type="ARBA" id="ARBA00023002"/>
    </source>
</evidence>
<dbReference type="Pfam" id="PF00067">
    <property type="entry name" value="p450"/>
    <property type="match status" value="1"/>
</dbReference>
<evidence type="ECO:0000256" key="3">
    <source>
        <dbReference type="ARBA" id="ARBA00010617"/>
    </source>
</evidence>
<keyword evidence="9 12" id="KW-0408">Iron</keyword>
<dbReference type="InterPro" id="IPR036396">
    <property type="entry name" value="Cyt_P450_sf"/>
</dbReference>
<evidence type="ECO:0000256" key="4">
    <source>
        <dbReference type="ARBA" id="ARBA00022617"/>
    </source>
</evidence>
<evidence type="ECO:0000256" key="7">
    <source>
        <dbReference type="ARBA" id="ARBA00022989"/>
    </source>
</evidence>
<reference evidence="14 15" key="1">
    <citation type="submission" date="2016-10" db="EMBL/GenBank/DDBJ databases">
        <title>Proteomics and genomics reveal pathogen-plant mechanisms compatible with a hemibiotrophic lifestyle of Diplodia corticola.</title>
        <authorList>
            <person name="Fernandes I."/>
            <person name="De Jonge R."/>
            <person name="Van De Peer Y."/>
            <person name="Devreese B."/>
            <person name="Alves A."/>
            <person name="Esteves A.C."/>
        </authorList>
    </citation>
    <scope>NUCLEOTIDE SEQUENCE [LARGE SCALE GENOMIC DNA]</scope>
    <source>
        <strain evidence="14 15">CBS 112549</strain>
    </source>
</reference>
<sequence>MLPALLIAGGLGLFLALFRIFYNLFLHPLRSYPGPWYAKATIFWSQYCAYKGTVSYKVHDLHQKYGPVVRIAPDELIYINPEAWKDIYGHRNGVEENKKHPSRDNEPEGQSPTIINAEKAHHSTLRRLLSHSFSEKSMKDQEPVIRSYIDLLIERLREVAKADDPKGTDIVRWYNFTTFDIIGHLAFAESFGCLQNAEYHPWVAFMFSVIKFSTMMAALKRVSPQLAALLQNFIPARVRQQRLNLYRMTDELALRRANGPEPEYTDFMTHLLAATKSNKITMPDVLAQTPILVIAGSETTATLLSGGTFHLLTNPRVYARLTAEIRERHQSQDDITMASTSDCKYLLAFFDEALRMYPPAANNLSRVTPPQGATIAGKWVPGNTVVGIHQYAQNHSKTNFADPEVFAPERFLESGEPKWDGDRRDALQPFSFGPRNCIGRNLAYVEMRLILAKILWNFDVELADGMESWLDQKIYLVWEKPSLMVKLKPVKR</sequence>
<organism evidence="14 15">
    <name type="scientific">Diplodia corticola</name>
    <dbReference type="NCBI Taxonomy" id="236234"/>
    <lineage>
        <taxon>Eukaryota</taxon>
        <taxon>Fungi</taxon>
        <taxon>Dikarya</taxon>
        <taxon>Ascomycota</taxon>
        <taxon>Pezizomycotina</taxon>
        <taxon>Dothideomycetes</taxon>
        <taxon>Dothideomycetes incertae sedis</taxon>
        <taxon>Botryosphaeriales</taxon>
        <taxon>Botryosphaeriaceae</taxon>
        <taxon>Diplodia</taxon>
    </lineage>
</organism>
<dbReference type="GO" id="GO:0020037">
    <property type="term" value="F:heme binding"/>
    <property type="evidence" value="ECO:0007669"/>
    <property type="project" value="InterPro"/>
</dbReference>
<keyword evidence="11" id="KW-0472">Membrane</keyword>
<evidence type="ECO:0000313" key="15">
    <source>
        <dbReference type="Proteomes" id="UP000183809"/>
    </source>
</evidence>
<dbReference type="GO" id="GO:0005506">
    <property type="term" value="F:iron ion binding"/>
    <property type="evidence" value="ECO:0007669"/>
    <property type="project" value="InterPro"/>
</dbReference>
<gene>
    <name evidence="14" type="ORF">BKCO1_6300021</name>
</gene>
<keyword evidence="4 12" id="KW-0349">Heme</keyword>
<evidence type="ECO:0000256" key="5">
    <source>
        <dbReference type="ARBA" id="ARBA00022692"/>
    </source>
</evidence>
<dbReference type="SUPFAM" id="SSF48264">
    <property type="entry name" value="Cytochrome P450"/>
    <property type="match status" value="1"/>
</dbReference>
<dbReference type="PANTHER" id="PTHR24305">
    <property type="entry name" value="CYTOCHROME P450"/>
    <property type="match status" value="1"/>
</dbReference>
<evidence type="ECO:0000256" key="6">
    <source>
        <dbReference type="ARBA" id="ARBA00022723"/>
    </source>
</evidence>
<dbReference type="InterPro" id="IPR002401">
    <property type="entry name" value="Cyt_P450_E_grp-I"/>
</dbReference>
<evidence type="ECO:0000313" key="14">
    <source>
        <dbReference type="EMBL" id="OJD30274.1"/>
    </source>
</evidence>
<comment type="similarity">
    <text evidence="3 13">Belongs to the cytochrome P450 family.</text>
</comment>
<dbReference type="GO" id="GO:0009403">
    <property type="term" value="P:toxin biosynthetic process"/>
    <property type="evidence" value="ECO:0007669"/>
    <property type="project" value="UniProtKB-ARBA"/>
</dbReference>
<dbReference type="EMBL" id="MNUE01000063">
    <property type="protein sequence ID" value="OJD30274.1"/>
    <property type="molecule type" value="Genomic_DNA"/>
</dbReference>
<keyword evidence="5" id="KW-0812">Transmembrane</keyword>